<evidence type="ECO:0008006" key="3">
    <source>
        <dbReference type="Google" id="ProtNLM"/>
    </source>
</evidence>
<evidence type="ECO:0000313" key="1">
    <source>
        <dbReference type="EMBL" id="KAK6753862.1"/>
    </source>
</evidence>
<name>A0ABR1DTX7_NECAM</name>
<evidence type="ECO:0000313" key="2">
    <source>
        <dbReference type="Proteomes" id="UP001303046"/>
    </source>
</evidence>
<keyword evidence="2" id="KW-1185">Reference proteome</keyword>
<protein>
    <recommendedName>
        <fullName evidence="3">Reverse transcriptase domain-containing protein</fullName>
    </recommendedName>
</protein>
<accession>A0ABR1DTX7</accession>
<reference evidence="1 2" key="1">
    <citation type="submission" date="2023-08" db="EMBL/GenBank/DDBJ databases">
        <title>A Necator americanus chromosomal reference genome.</title>
        <authorList>
            <person name="Ilik V."/>
            <person name="Petrzelkova K.J."/>
            <person name="Pardy F."/>
            <person name="Fuh T."/>
            <person name="Niatou-Singa F.S."/>
            <person name="Gouil Q."/>
            <person name="Baker L."/>
            <person name="Ritchie M.E."/>
            <person name="Jex A.R."/>
            <person name="Gazzola D."/>
            <person name="Li H."/>
            <person name="Toshio Fujiwara R."/>
            <person name="Zhan B."/>
            <person name="Aroian R.V."/>
            <person name="Pafco B."/>
            <person name="Schwarz E.M."/>
        </authorList>
    </citation>
    <scope>NUCLEOTIDE SEQUENCE [LARGE SCALE GENOMIC DNA]</scope>
    <source>
        <strain evidence="1 2">Aroian</strain>
        <tissue evidence="1">Whole animal</tissue>
    </source>
</reference>
<organism evidence="1 2">
    <name type="scientific">Necator americanus</name>
    <name type="common">Human hookworm</name>
    <dbReference type="NCBI Taxonomy" id="51031"/>
    <lineage>
        <taxon>Eukaryota</taxon>
        <taxon>Metazoa</taxon>
        <taxon>Ecdysozoa</taxon>
        <taxon>Nematoda</taxon>
        <taxon>Chromadorea</taxon>
        <taxon>Rhabditida</taxon>
        <taxon>Rhabditina</taxon>
        <taxon>Rhabditomorpha</taxon>
        <taxon>Strongyloidea</taxon>
        <taxon>Ancylostomatidae</taxon>
        <taxon>Bunostominae</taxon>
        <taxon>Necator</taxon>
    </lineage>
</organism>
<gene>
    <name evidence="1" type="primary">Necator_chrV.g17862</name>
    <name evidence="1" type="ORF">RB195_013072</name>
</gene>
<proteinExistence type="predicted"/>
<comment type="caution">
    <text evidence="1">The sequence shown here is derived from an EMBL/GenBank/DDBJ whole genome shotgun (WGS) entry which is preliminary data.</text>
</comment>
<dbReference type="Proteomes" id="UP001303046">
    <property type="component" value="Unassembled WGS sequence"/>
</dbReference>
<dbReference type="EMBL" id="JAVFWL010000005">
    <property type="protein sequence ID" value="KAK6753862.1"/>
    <property type="molecule type" value="Genomic_DNA"/>
</dbReference>
<sequence length="82" mass="9685">MKDSHVSKKDHIHTVSKVTEFSREYKPLCFTFIDSKKPFDTVETEEVMEALDNQGVPTQYIKVLRELYSNFTNFAILQEHHH</sequence>